<keyword evidence="4" id="KW-1185">Reference proteome</keyword>
<feature type="region of interest" description="Disordered" evidence="1">
    <location>
        <begin position="1"/>
        <end position="28"/>
    </location>
</feature>
<dbReference type="RefSeq" id="WP_062657326.1">
    <property type="nucleotide sequence ID" value="NZ_BCSY01000047.1"/>
</dbReference>
<comment type="caution">
    <text evidence="3">The sequence shown here is derived from an EMBL/GenBank/DDBJ whole genome shotgun (WGS) entry which is preliminary data.</text>
</comment>
<evidence type="ECO:0000256" key="1">
    <source>
        <dbReference type="SAM" id="MobiDB-lite"/>
    </source>
</evidence>
<protein>
    <submittedName>
        <fullName evidence="3">Membrane protein</fullName>
    </submittedName>
</protein>
<organism evidence="3 4">
    <name type="scientific">Mycolicibacterium canariasense</name>
    <name type="common">Mycobacterium canariasense</name>
    <dbReference type="NCBI Taxonomy" id="228230"/>
    <lineage>
        <taxon>Bacteria</taxon>
        <taxon>Bacillati</taxon>
        <taxon>Actinomycetota</taxon>
        <taxon>Actinomycetes</taxon>
        <taxon>Mycobacteriales</taxon>
        <taxon>Mycobacteriaceae</taxon>
        <taxon>Mycolicibacterium</taxon>
    </lineage>
</organism>
<keyword evidence="2" id="KW-1133">Transmembrane helix</keyword>
<reference evidence="4" key="1">
    <citation type="journal article" date="2016" name="Genome Announc.">
        <title>Draft Genome Sequences of Five Rapidly Growing Mycobacterium Species, M. thermoresistibile, M. fortuitum subsp. acetamidolyticum, M. canariasense, M. brisbanense, and M. novocastrense.</title>
        <authorList>
            <person name="Katahira K."/>
            <person name="Ogura Y."/>
            <person name="Gotoh Y."/>
            <person name="Hayashi T."/>
        </authorList>
    </citation>
    <scope>NUCLEOTIDE SEQUENCE [LARGE SCALE GENOMIC DNA]</scope>
    <source>
        <strain evidence="4">JCM15298</strain>
    </source>
</reference>
<name>A0A124E2A9_MYCCR</name>
<dbReference type="Proteomes" id="UP000069443">
    <property type="component" value="Unassembled WGS sequence"/>
</dbReference>
<evidence type="ECO:0000256" key="2">
    <source>
        <dbReference type="SAM" id="Phobius"/>
    </source>
</evidence>
<evidence type="ECO:0000313" key="4">
    <source>
        <dbReference type="Proteomes" id="UP000069443"/>
    </source>
</evidence>
<sequence>MSDENEPDGENVSEDAAPEAEEAKSGSNFGPGVLATIAMLVAIATLGASAWMWRNPIQGDAPAPTEAASPTFSDTEKSDAKTKLCAAFELVRAGVANSSALQAPGGDQDVSGALAVAANARLALYGGGQYLLARIEPAAPPEIADAARKFGNTLMDIGAAAMAQVPKSDPGQDARLKDADAQNAAVEELCK</sequence>
<reference evidence="4" key="2">
    <citation type="submission" date="2016-02" db="EMBL/GenBank/DDBJ databases">
        <title>Draft genome sequence of five rapidly growing Mycobacterium species.</title>
        <authorList>
            <person name="Katahira K."/>
            <person name="Gotou Y."/>
            <person name="Iida K."/>
            <person name="Ogura Y."/>
            <person name="Hayashi T."/>
        </authorList>
    </citation>
    <scope>NUCLEOTIDE SEQUENCE [LARGE SCALE GENOMIC DNA]</scope>
    <source>
        <strain evidence="4">JCM15298</strain>
    </source>
</reference>
<dbReference type="EMBL" id="BCSY01000047">
    <property type="protein sequence ID" value="GAS96243.1"/>
    <property type="molecule type" value="Genomic_DNA"/>
</dbReference>
<evidence type="ECO:0000313" key="3">
    <source>
        <dbReference type="EMBL" id="GAS96243.1"/>
    </source>
</evidence>
<keyword evidence="2" id="KW-0472">Membrane</keyword>
<keyword evidence="2" id="KW-0812">Transmembrane</keyword>
<accession>A0A124E2A9</accession>
<dbReference type="AlphaFoldDB" id="A0A124E2A9"/>
<proteinExistence type="predicted"/>
<feature type="compositionally biased region" description="Acidic residues" evidence="1">
    <location>
        <begin position="1"/>
        <end position="20"/>
    </location>
</feature>
<feature type="transmembrane region" description="Helical" evidence="2">
    <location>
        <begin position="33"/>
        <end position="53"/>
    </location>
</feature>
<gene>
    <name evidence="3" type="ORF">RMCC_3209</name>
</gene>